<proteinExistence type="predicted"/>
<dbReference type="PROSITE" id="PS50086">
    <property type="entry name" value="TBC_RABGAP"/>
    <property type="match status" value="1"/>
</dbReference>
<feature type="compositionally biased region" description="Polar residues" evidence="1">
    <location>
        <begin position="330"/>
        <end position="340"/>
    </location>
</feature>
<dbReference type="SUPFAM" id="SSF47923">
    <property type="entry name" value="Ypt/Rab-GAP domain of gyp1p"/>
    <property type="match status" value="2"/>
</dbReference>
<feature type="compositionally biased region" description="Polar residues" evidence="1">
    <location>
        <begin position="1"/>
        <end position="13"/>
    </location>
</feature>
<feature type="domain" description="Rab-GAP TBC" evidence="2">
    <location>
        <begin position="934"/>
        <end position="1122"/>
    </location>
</feature>
<feature type="compositionally biased region" description="Polar residues" evidence="1">
    <location>
        <begin position="436"/>
        <end position="456"/>
    </location>
</feature>
<evidence type="ECO:0000259" key="2">
    <source>
        <dbReference type="PROSITE" id="PS50086"/>
    </source>
</evidence>
<dbReference type="SMART" id="SM00164">
    <property type="entry name" value="TBC"/>
    <property type="match status" value="1"/>
</dbReference>
<dbReference type="PANTHER" id="PTHR47219">
    <property type="entry name" value="RAB GTPASE-ACTIVATING PROTEIN 1-LIKE"/>
    <property type="match status" value="1"/>
</dbReference>
<organism evidence="3 4">
    <name type="scientific">Hermanssonia centrifuga</name>
    <dbReference type="NCBI Taxonomy" id="98765"/>
    <lineage>
        <taxon>Eukaryota</taxon>
        <taxon>Fungi</taxon>
        <taxon>Dikarya</taxon>
        <taxon>Basidiomycota</taxon>
        <taxon>Agaricomycotina</taxon>
        <taxon>Agaricomycetes</taxon>
        <taxon>Polyporales</taxon>
        <taxon>Meruliaceae</taxon>
        <taxon>Hermanssonia</taxon>
    </lineage>
</organism>
<accession>A0A2R6RVH7</accession>
<feature type="region of interest" description="Disordered" evidence="1">
    <location>
        <begin position="788"/>
        <end position="813"/>
    </location>
</feature>
<sequence>MASPSLQATTPTHSHPLLADHEGSKGRRTRGAYDGEEYVRSPANYFTLKAQLEGSADEPPDRANWDGSVRGYGKNDKRKSVVDTFGLGLLDGFHSGLDAASAARVLGTKWHDFSDEAIQSSISSLSSESSSDILNNPYHAALRVLSTAVHKLSKARAELEESRRLLLEKESAQRARSEELLHELQPSEQDIARRVLQSLFPDDDENGRKVRRQHSNRSLAESLSEAIEDEVSLSQSVPRESIPLPEAVPTIATHRENGIADTTPVAELPESLEGNGTEPHGPGRQDASGSSTPSRNTSDPDTRSLTVTKAERPSLGEWMGTWWQKKPRNNRPSVIFTSSDAALRTDKGSDSEVGYPGDSDTASLSSTPSTPHRQSRRKAVGKSVFGTLGFSIMNPSSPSIASAKRRRNLSVSNIGDLASSAGSISRSESNSPPPSVTNSIVPASSPRTPLSPRHATQSILSPSLALFGEEKPRQGSSLRAIVQATRVMTSDPSSILVDQGHDTSPMVADLALTLVRNARAEGLDFREPAKDKPRPKAHKQHLTVTTTPDIRENDDLTPTVQRTFTGTSDKDPIRRNRNVSVNIPSFASPLFGSFMYQQPRKPAQTTGSTQGAATSDSTSPLLANVMQAQSSKPGSVPLESIIPVNEKPPTQYLARAYTPLTAREFHFTLSVSDVASLASEQAQDLTDRYGFIYDASLYDLLLLLRAKECENTAPACLTGIKIADRKEDDAWPDEQETSGRDSVEIIKGACQCDREDVADTASISTTSTRPTLWSAQTGESALSIDEDTAISQSRPRSSTFATVHSSTKNTGKIEKPSSSILQVDADTPRHVCPSVIKRLLAELIEIHDKRQAAQRKEWDVFVNQRSKSLARASNSSSSKATTSASNGAARLLGLGTAIEQEELAHSEGLVGFAQLGLSTNRDGRREFDRLVRNGIPLAYRCKIWLECSGGLEMREPGLFADLLGQVDERNNVLREIEKDVGRTMPLNIFFGRTGAGVDKLRRVLTAYSRRNPSVGYCQGMNLVTSTLLLVHANEEEAFWVLAALIERILPEDFFSPSLLSSRACPLVLLDYVREILPKLHNHLIQLGVDLGAICFSWFLSLFTDCLPIETLFRVWDVFLVDGLDVLFRIALAILRSNEQELLQCESIPAVYVALESLPNRMWRPDKLLKVRNF</sequence>
<reference evidence="3 4" key="1">
    <citation type="submission" date="2018-02" db="EMBL/GenBank/DDBJ databases">
        <title>Genome sequence of the basidiomycete white-rot fungus Phlebia centrifuga.</title>
        <authorList>
            <person name="Granchi Z."/>
            <person name="Peng M."/>
            <person name="de Vries R.P."/>
            <person name="Hilden K."/>
            <person name="Makela M.R."/>
            <person name="Grigoriev I."/>
            <person name="Riley R."/>
        </authorList>
    </citation>
    <scope>NUCLEOTIDE SEQUENCE [LARGE SCALE GENOMIC DNA]</scope>
    <source>
        <strain evidence="3 4">FBCC195</strain>
    </source>
</reference>
<evidence type="ECO:0000313" key="4">
    <source>
        <dbReference type="Proteomes" id="UP000186601"/>
    </source>
</evidence>
<feature type="compositionally biased region" description="Low complexity" evidence="1">
    <location>
        <begin position="419"/>
        <end position="430"/>
    </location>
</feature>
<comment type="caution">
    <text evidence="3">The sequence shown here is derived from an EMBL/GenBank/DDBJ whole genome shotgun (WGS) entry which is preliminary data.</text>
</comment>
<feature type="region of interest" description="Disordered" evidence="1">
    <location>
        <begin position="419"/>
        <end position="456"/>
    </location>
</feature>
<feature type="compositionally biased region" description="Polar residues" evidence="1">
    <location>
        <begin position="287"/>
        <end position="307"/>
    </location>
</feature>
<evidence type="ECO:0000313" key="3">
    <source>
        <dbReference type="EMBL" id="PSS34010.1"/>
    </source>
</evidence>
<dbReference type="STRING" id="98765.A0A2R6RVH7"/>
<dbReference type="AlphaFoldDB" id="A0A2R6RVH7"/>
<dbReference type="PANTHER" id="PTHR47219:SF20">
    <property type="entry name" value="TBC1 DOMAIN FAMILY MEMBER 2B"/>
    <property type="match status" value="1"/>
</dbReference>
<dbReference type="GO" id="GO:0031267">
    <property type="term" value="F:small GTPase binding"/>
    <property type="evidence" value="ECO:0007669"/>
    <property type="project" value="TreeGrafter"/>
</dbReference>
<feature type="region of interest" description="Disordered" evidence="1">
    <location>
        <begin position="1"/>
        <end position="35"/>
    </location>
</feature>
<dbReference type="GO" id="GO:0005096">
    <property type="term" value="F:GTPase activator activity"/>
    <property type="evidence" value="ECO:0007669"/>
    <property type="project" value="TreeGrafter"/>
</dbReference>
<protein>
    <recommendedName>
        <fullName evidence="2">Rab-GAP TBC domain-containing protein</fullName>
    </recommendedName>
</protein>
<evidence type="ECO:0000256" key="1">
    <source>
        <dbReference type="SAM" id="MobiDB-lite"/>
    </source>
</evidence>
<feature type="compositionally biased region" description="Polar residues" evidence="1">
    <location>
        <begin position="360"/>
        <end position="372"/>
    </location>
</feature>
<dbReference type="Pfam" id="PF00566">
    <property type="entry name" value="RabGAP-TBC"/>
    <property type="match status" value="1"/>
</dbReference>
<dbReference type="InterPro" id="IPR000195">
    <property type="entry name" value="Rab-GAP-TBC_dom"/>
</dbReference>
<feature type="compositionally biased region" description="Basic and acidic residues" evidence="1">
    <location>
        <begin position="18"/>
        <end position="35"/>
    </location>
</feature>
<dbReference type="OrthoDB" id="294251at2759"/>
<dbReference type="EMBL" id="MLYV02000162">
    <property type="protein sequence ID" value="PSS34010.1"/>
    <property type="molecule type" value="Genomic_DNA"/>
</dbReference>
<gene>
    <name evidence="3" type="ORF">PHLCEN_2v1914</name>
</gene>
<feature type="region of interest" description="Disordered" evidence="1">
    <location>
        <begin position="200"/>
        <end position="380"/>
    </location>
</feature>
<keyword evidence="4" id="KW-1185">Reference proteome</keyword>
<dbReference type="InterPro" id="IPR050302">
    <property type="entry name" value="Rab_GAP_TBC_domain"/>
</dbReference>
<dbReference type="FunFam" id="1.10.8.270:FF:000026">
    <property type="entry name" value="TBC (Tre-2/Bub2/Cdc16) domain family"/>
    <property type="match status" value="1"/>
</dbReference>
<dbReference type="InterPro" id="IPR035969">
    <property type="entry name" value="Rab-GAP_TBC_sf"/>
</dbReference>
<dbReference type="Gene3D" id="1.10.8.270">
    <property type="entry name" value="putative rabgap domain of human tbc1 domain family member 14 like domains"/>
    <property type="match status" value="1"/>
</dbReference>
<dbReference type="Gene3D" id="1.10.472.80">
    <property type="entry name" value="Ypt/Rab-GAP domain of gyp1p, domain 3"/>
    <property type="match status" value="1"/>
</dbReference>
<dbReference type="Proteomes" id="UP000186601">
    <property type="component" value="Unassembled WGS sequence"/>
</dbReference>
<name>A0A2R6RVH7_9APHY</name>
<feature type="compositionally biased region" description="Polar residues" evidence="1">
    <location>
        <begin position="789"/>
        <end position="813"/>
    </location>
</feature>